<reference evidence="2 3" key="1">
    <citation type="submission" date="2023-12" db="EMBL/GenBank/DDBJ databases">
        <title>Micromonospora sp. nov., isolated from Atacama Desert.</title>
        <authorList>
            <person name="Carro L."/>
            <person name="Golinska P."/>
            <person name="Klenk H.-P."/>
            <person name="Goodfellow M."/>
        </authorList>
    </citation>
    <scope>NUCLEOTIDE SEQUENCE [LARGE SCALE GENOMIC DNA]</scope>
    <source>
        <strain evidence="2 3">4G53</strain>
    </source>
</reference>
<keyword evidence="3" id="KW-1185">Reference proteome</keyword>
<evidence type="ECO:0008006" key="4">
    <source>
        <dbReference type="Google" id="ProtNLM"/>
    </source>
</evidence>
<accession>A0ABU5JLX1</accession>
<protein>
    <recommendedName>
        <fullName evidence="4">WXG100 family type VII secretion target</fullName>
    </recommendedName>
</protein>
<dbReference type="Proteomes" id="UP001290101">
    <property type="component" value="Unassembled WGS sequence"/>
</dbReference>
<comment type="caution">
    <text evidence="2">The sequence shown here is derived from an EMBL/GenBank/DDBJ whole genome shotgun (WGS) entry which is preliminary data.</text>
</comment>
<gene>
    <name evidence="2" type="ORF">U2F25_29610</name>
</gene>
<dbReference type="RefSeq" id="WP_322443154.1">
    <property type="nucleotide sequence ID" value="NZ_JAXOTQ010000049.1"/>
</dbReference>
<organism evidence="2 3">
    <name type="scientific">Micromonospora sicca</name>
    <dbReference type="NCBI Taxonomy" id="2202420"/>
    <lineage>
        <taxon>Bacteria</taxon>
        <taxon>Bacillati</taxon>
        <taxon>Actinomycetota</taxon>
        <taxon>Actinomycetes</taxon>
        <taxon>Micromonosporales</taxon>
        <taxon>Micromonosporaceae</taxon>
        <taxon>Micromonospora</taxon>
    </lineage>
</organism>
<proteinExistence type="predicted"/>
<name>A0ABU5JLX1_9ACTN</name>
<feature type="compositionally biased region" description="Basic and acidic residues" evidence="1">
    <location>
        <begin position="27"/>
        <end position="42"/>
    </location>
</feature>
<evidence type="ECO:0000313" key="3">
    <source>
        <dbReference type="Proteomes" id="UP001290101"/>
    </source>
</evidence>
<evidence type="ECO:0000313" key="2">
    <source>
        <dbReference type="EMBL" id="MDZ5493576.1"/>
    </source>
</evidence>
<sequence length="71" mass="7930">MTMEGPIRQVETARAELSKVASSTEGWSDKQRHTFDSQRMKPLDTAGGRLLSAMQKAHEQCARAERLLSGR</sequence>
<feature type="region of interest" description="Disordered" evidence="1">
    <location>
        <begin position="1"/>
        <end position="42"/>
    </location>
</feature>
<evidence type="ECO:0000256" key="1">
    <source>
        <dbReference type="SAM" id="MobiDB-lite"/>
    </source>
</evidence>
<dbReference type="EMBL" id="JAXOTQ010000049">
    <property type="protein sequence ID" value="MDZ5493576.1"/>
    <property type="molecule type" value="Genomic_DNA"/>
</dbReference>